<feature type="domain" description="HipA-like C-terminal" evidence="4">
    <location>
        <begin position="181"/>
        <end position="394"/>
    </location>
</feature>
<dbReference type="Gene3D" id="1.10.1070.20">
    <property type="match status" value="1"/>
</dbReference>
<accession>A0A1R3V4E8</accession>
<dbReference type="GO" id="GO:0004674">
    <property type="term" value="F:protein serine/threonine kinase activity"/>
    <property type="evidence" value="ECO:0007669"/>
    <property type="project" value="TreeGrafter"/>
</dbReference>
<evidence type="ECO:0000313" key="7">
    <source>
        <dbReference type="Proteomes" id="UP000188388"/>
    </source>
</evidence>
<gene>
    <name evidence="6" type="ORF">BQ8794_180137</name>
</gene>
<dbReference type="InterPro" id="IPR012893">
    <property type="entry name" value="HipA-like_C"/>
</dbReference>
<dbReference type="Proteomes" id="UP000188388">
    <property type="component" value="Unassembled WGS sequence"/>
</dbReference>
<evidence type="ECO:0000256" key="1">
    <source>
        <dbReference type="ARBA" id="ARBA00010164"/>
    </source>
</evidence>
<dbReference type="InterPro" id="IPR017508">
    <property type="entry name" value="HipA_N1"/>
</dbReference>
<evidence type="ECO:0000259" key="4">
    <source>
        <dbReference type="Pfam" id="PF07804"/>
    </source>
</evidence>
<keyword evidence="7" id="KW-1185">Reference proteome</keyword>
<dbReference type="AlphaFoldDB" id="A0A1R3V4E8"/>
<sequence>MRHSIAVHIGEEATPLGMLRYDQQGARESAAFEYHAGWLRAAEGFSIEPGLPLVSGPQFHRKTGDGSVFHNAIADTEPDGWGRRVIQRDHAKRRQEARRAGNVAETRPLNAMDYLLAVDDMSRVGALRLQDEEGRYQRTTEEGRRTTPPLIEIGQLLAATQAVETNTETATDLAYLRGRGTSLGGLRPKCSVVDDDGRLAIGKFPSVADDRAVTKGEVLAMNLARKAGVDAAETRLLDSDGAPVALIRRFDRTPNGNRLMYISAATMIGAEAADAGEHSYTELVDVLRQHGSQPAANIEELWRRIAFSILITNVDDHLHNHGFLHVHRGQWRLAPAFDINPFPERMRELKTWISEETGPEATVDALMSVIAYFRIRSDRAKTILAEVEKAVASWREEGRALGMTPQELDSFTDAFEHRERQAAQRAQQ</sequence>
<dbReference type="Pfam" id="PF13657">
    <property type="entry name" value="Couple_hipA"/>
    <property type="match status" value="1"/>
</dbReference>
<evidence type="ECO:0000313" key="6">
    <source>
        <dbReference type="EMBL" id="SIT54793.1"/>
    </source>
</evidence>
<feature type="domain" description="HipA N-terminal subdomain 1" evidence="5">
    <location>
        <begin position="13"/>
        <end position="93"/>
    </location>
</feature>
<organism evidence="6 7">
    <name type="scientific">Mesorhizobium prunaredense</name>
    <dbReference type="NCBI Taxonomy" id="1631249"/>
    <lineage>
        <taxon>Bacteria</taxon>
        <taxon>Pseudomonadati</taxon>
        <taxon>Pseudomonadota</taxon>
        <taxon>Alphaproteobacteria</taxon>
        <taxon>Hyphomicrobiales</taxon>
        <taxon>Phyllobacteriaceae</taxon>
        <taxon>Mesorhizobium</taxon>
    </lineage>
</organism>
<evidence type="ECO:0000256" key="2">
    <source>
        <dbReference type="ARBA" id="ARBA00022679"/>
    </source>
</evidence>
<dbReference type="PANTHER" id="PTHR37419:SF8">
    <property type="entry name" value="TOXIN YJJJ"/>
    <property type="match status" value="1"/>
</dbReference>
<dbReference type="Pfam" id="PF07804">
    <property type="entry name" value="HipA_C"/>
    <property type="match status" value="1"/>
</dbReference>
<protein>
    <submittedName>
        <fullName evidence="6">HipA domain protein</fullName>
    </submittedName>
</protein>
<reference evidence="7" key="1">
    <citation type="submission" date="2017-01" db="EMBL/GenBank/DDBJ databases">
        <authorList>
            <person name="Brunel B."/>
        </authorList>
    </citation>
    <scope>NUCLEOTIDE SEQUENCE [LARGE SCALE GENOMIC DNA]</scope>
</reference>
<dbReference type="PANTHER" id="PTHR37419">
    <property type="entry name" value="SERINE/THREONINE-PROTEIN KINASE TOXIN HIPA"/>
    <property type="match status" value="1"/>
</dbReference>
<evidence type="ECO:0000259" key="5">
    <source>
        <dbReference type="Pfam" id="PF13657"/>
    </source>
</evidence>
<name>A0A1R3V4E8_9HYPH</name>
<proteinExistence type="inferred from homology"/>
<keyword evidence="3" id="KW-0418">Kinase</keyword>
<keyword evidence="2" id="KW-0808">Transferase</keyword>
<evidence type="ECO:0000256" key="3">
    <source>
        <dbReference type="ARBA" id="ARBA00022777"/>
    </source>
</evidence>
<dbReference type="STRING" id="1631249.BQ8794_180137"/>
<dbReference type="RefSeq" id="WP_077376295.1">
    <property type="nucleotide sequence ID" value="NZ_FTPD01000010.1"/>
</dbReference>
<dbReference type="EMBL" id="FTPD01000010">
    <property type="protein sequence ID" value="SIT54793.1"/>
    <property type="molecule type" value="Genomic_DNA"/>
</dbReference>
<dbReference type="GO" id="GO:0005829">
    <property type="term" value="C:cytosol"/>
    <property type="evidence" value="ECO:0007669"/>
    <property type="project" value="TreeGrafter"/>
</dbReference>
<comment type="similarity">
    <text evidence="1">Belongs to the HipA Ser/Thr kinase family.</text>
</comment>
<dbReference type="InterPro" id="IPR052028">
    <property type="entry name" value="HipA_Ser/Thr_kinase"/>
</dbReference>